<keyword evidence="4" id="KW-0804">Transcription</keyword>
<sequence length="562" mass="63104">MDSEARRKTTSGKGRSRPGTPYACTNCRRSKVKCDEKRPVCARCQRRNFTCSGPILPLKWVDDYVTQGKAFGRAGVWGKRQGSPGGDPSLPETAEKSEQKWLETPSVFPWNYVHYDTLSVTRMYEREQLPRGRVLLPARDLKHLAYGEPFHPSGPRRGDAEATTVPRTLPVFPMLKDLRHETLFHYYINHICPRATSSNQSQSPFASVILPYCLSASLAVFKAIQALAACRWSQYDPSYTTTSLVLKSQVLRDLRKRLAQDRSFLLSKDPEVTVILMMICLYEIVDHCDRKWIVHLQGAKDIIQYRKRMLQRDRDTGDVPPQAQDAVSSFTELFFAFQDVMGRTACAKADLFGASYWREDDCVIHPWMGCSPALADEVAFSMQSALLNKRLGALVQTLADPEDHTLRAVGELKRLACVIYMHCALHSAGPTSSRIKTYVRRILKLVSELTAKQSSGNIIWPLFVAAVELDPLDDELCLDDRPPLGPETANVVPGRQLVLEALMTVGKFSLSGVSRARYVIQEVWQARDFDLGHPPDAQGSSPASLNDWERYVVPVSDALSLV</sequence>
<dbReference type="CDD" id="cd00067">
    <property type="entry name" value="GAL4"/>
    <property type="match status" value="1"/>
</dbReference>
<organism evidence="8 9">
    <name type="scientific">Aspergillus keveii</name>
    <dbReference type="NCBI Taxonomy" id="714993"/>
    <lineage>
        <taxon>Eukaryota</taxon>
        <taxon>Fungi</taxon>
        <taxon>Dikarya</taxon>
        <taxon>Ascomycota</taxon>
        <taxon>Pezizomycotina</taxon>
        <taxon>Eurotiomycetes</taxon>
        <taxon>Eurotiomycetidae</taxon>
        <taxon>Eurotiales</taxon>
        <taxon>Aspergillaceae</taxon>
        <taxon>Aspergillus</taxon>
        <taxon>Aspergillus subgen. Nidulantes</taxon>
    </lineage>
</organism>
<evidence type="ECO:0000256" key="3">
    <source>
        <dbReference type="ARBA" id="ARBA00023125"/>
    </source>
</evidence>
<dbReference type="EMBL" id="JBFTWV010000176">
    <property type="protein sequence ID" value="KAL2784533.1"/>
    <property type="molecule type" value="Genomic_DNA"/>
</dbReference>
<reference evidence="8 9" key="1">
    <citation type="submission" date="2024-07" db="EMBL/GenBank/DDBJ databases">
        <title>Section-level genome sequencing and comparative genomics of Aspergillus sections Usti and Cavernicolus.</title>
        <authorList>
            <consortium name="Lawrence Berkeley National Laboratory"/>
            <person name="Nybo J.L."/>
            <person name="Vesth T.C."/>
            <person name="Theobald S."/>
            <person name="Frisvad J.C."/>
            <person name="Larsen T.O."/>
            <person name="Kjaerboelling I."/>
            <person name="Rothschild-Mancinelli K."/>
            <person name="Lyhne E.K."/>
            <person name="Kogle M.E."/>
            <person name="Barry K."/>
            <person name="Clum A."/>
            <person name="Na H."/>
            <person name="Ledsgaard L."/>
            <person name="Lin J."/>
            <person name="Lipzen A."/>
            <person name="Kuo A."/>
            <person name="Riley R."/>
            <person name="Mondo S."/>
            <person name="Labutti K."/>
            <person name="Haridas S."/>
            <person name="Pangalinan J."/>
            <person name="Salamov A.A."/>
            <person name="Simmons B.A."/>
            <person name="Magnuson J.K."/>
            <person name="Chen J."/>
            <person name="Drula E."/>
            <person name="Henrissat B."/>
            <person name="Wiebenga A."/>
            <person name="Lubbers R.J."/>
            <person name="Gomes A.C."/>
            <person name="Makela M.R."/>
            <person name="Stajich J."/>
            <person name="Grigoriev I.V."/>
            <person name="Mortensen U.H."/>
            <person name="De Vries R.P."/>
            <person name="Baker S.E."/>
            <person name="Andersen M.R."/>
        </authorList>
    </citation>
    <scope>NUCLEOTIDE SEQUENCE [LARGE SCALE GENOMIC DNA]</scope>
    <source>
        <strain evidence="8 9">CBS 209.92</strain>
    </source>
</reference>
<dbReference type="Proteomes" id="UP001610563">
    <property type="component" value="Unassembled WGS sequence"/>
</dbReference>
<evidence type="ECO:0000256" key="6">
    <source>
        <dbReference type="SAM" id="MobiDB-lite"/>
    </source>
</evidence>
<evidence type="ECO:0000256" key="1">
    <source>
        <dbReference type="ARBA" id="ARBA00004123"/>
    </source>
</evidence>
<dbReference type="PANTHER" id="PTHR37534:SF49">
    <property type="entry name" value="LYSINE BIOSYNTHESIS REGULATORY PROTEIN LYS14"/>
    <property type="match status" value="1"/>
</dbReference>
<evidence type="ECO:0000259" key="7">
    <source>
        <dbReference type="PROSITE" id="PS50048"/>
    </source>
</evidence>
<dbReference type="PROSITE" id="PS00463">
    <property type="entry name" value="ZN2_CY6_FUNGAL_1"/>
    <property type="match status" value="1"/>
</dbReference>
<keyword evidence="9" id="KW-1185">Reference proteome</keyword>
<dbReference type="InterPro" id="IPR021858">
    <property type="entry name" value="Fun_TF"/>
</dbReference>
<evidence type="ECO:0000256" key="4">
    <source>
        <dbReference type="ARBA" id="ARBA00023163"/>
    </source>
</evidence>
<dbReference type="InterPro" id="IPR036864">
    <property type="entry name" value="Zn2-C6_fun-type_DNA-bd_sf"/>
</dbReference>
<gene>
    <name evidence="8" type="ORF">BJX66DRAFT_329927</name>
</gene>
<evidence type="ECO:0000313" key="8">
    <source>
        <dbReference type="EMBL" id="KAL2784533.1"/>
    </source>
</evidence>
<dbReference type="InterPro" id="IPR001138">
    <property type="entry name" value="Zn2Cys6_DnaBD"/>
</dbReference>
<evidence type="ECO:0000256" key="2">
    <source>
        <dbReference type="ARBA" id="ARBA00023015"/>
    </source>
</evidence>
<feature type="region of interest" description="Disordered" evidence="6">
    <location>
        <begin position="1"/>
        <end position="20"/>
    </location>
</feature>
<keyword evidence="5" id="KW-0539">Nucleus</keyword>
<keyword evidence="3" id="KW-0238">DNA-binding</keyword>
<dbReference type="Pfam" id="PF11951">
    <property type="entry name" value="Fungal_trans_2"/>
    <property type="match status" value="2"/>
</dbReference>
<name>A0ABR4FMT5_9EURO</name>
<evidence type="ECO:0000256" key="5">
    <source>
        <dbReference type="ARBA" id="ARBA00023242"/>
    </source>
</evidence>
<dbReference type="SMART" id="SM00066">
    <property type="entry name" value="GAL4"/>
    <property type="match status" value="1"/>
</dbReference>
<comment type="caution">
    <text evidence="8">The sequence shown here is derived from an EMBL/GenBank/DDBJ whole genome shotgun (WGS) entry which is preliminary data.</text>
</comment>
<evidence type="ECO:0000313" key="9">
    <source>
        <dbReference type="Proteomes" id="UP001610563"/>
    </source>
</evidence>
<dbReference type="Pfam" id="PF00172">
    <property type="entry name" value="Zn_clus"/>
    <property type="match status" value="1"/>
</dbReference>
<keyword evidence="2" id="KW-0805">Transcription regulation</keyword>
<dbReference type="SUPFAM" id="SSF57701">
    <property type="entry name" value="Zn2/Cys6 DNA-binding domain"/>
    <property type="match status" value="1"/>
</dbReference>
<proteinExistence type="predicted"/>
<dbReference type="Gene3D" id="4.10.240.10">
    <property type="entry name" value="Zn(2)-C6 fungal-type DNA-binding domain"/>
    <property type="match status" value="1"/>
</dbReference>
<feature type="region of interest" description="Disordered" evidence="6">
    <location>
        <begin position="75"/>
        <end position="98"/>
    </location>
</feature>
<feature type="domain" description="Zn(2)-C6 fungal-type" evidence="7">
    <location>
        <begin position="23"/>
        <end position="52"/>
    </location>
</feature>
<dbReference type="PANTHER" id="PTHR37534">
    <property type="entry name" value="TRANSCRIPTIONAL ACTIVATOR PROTEIN UGA3"/>
    <property type="match status" value="1"/>
</dbReference>
<comment type="subcellular location">
    <subcellularLocation>
        <location evidence="1">Nucleus</location>
    </subcellularLocation>
</comment>
<dbReference type="PROSITE" id="PS50048">
    <property type="entry name" value="ZN2_CY6_FUNGAL_2"/>
    <property type="match status" value="1"/>
</dbReference>
<protein>
    <submittedName>
        <fullName evidence="8">Fungal-specific transcription factor domain-containing protein</fullName>
    </submittedName>
</protein>
<accession>A0ABR4FMT5</accession>